<evidence type="ECO:0000313" key="4">
    <source>
        <dbReference type="Proteomes" id="UP000245469"/>
    </source>
</evidence>
<evidence type="ECO:0000256" key="1">
    <source>
        <dbReference type="ARBA" id="ARBA00023115"/>
    </source>
</evidence>
<dbReference type="NCBIfam" id="NF037959">
    <property type="entry name" value="MFS_SpdSyn"/>
    <property type="match status" value="1"/>
</dbReference>
<dbReference type="Proteomes" id="UP000245469">
    <property type="component" value="Unassembled WGS sequence"/>
</dbReference>
<dbReference type="AlphaFoldDB" id="A0A316ACI7"/>
<accession>A0A316ACI7</accession>
<evidence type="ECO:0000313" key="3">
    <source>
        <dbReference type="EMBL" id="PWJ54680.1"/>
    </source>
</evidence>
<name>A0A316ACI7_9ACTN</name>
<proteinExistence type="predicted"/>
<dbReference type="PANTHER" id="PTHR43317:SF1">
    <property type="entry name" value="THERMOSPERMINE SYNTHASE ACAULIS5"/>
    <property type="match status" value="1"/>
</dbReference>
<dbReference type="Gene3D" id="3.40.50.150">
    <property type="entry name" value="Vaccinia Virus protein VP39"/>
    <property type="match status" value="1"/>
</dbReference>
<evidence type="ECO:0000256" key="2">
    <source>
        <dbReference type="SAM" id="MobiDB-lite"/>
    </source>
</evidence>
<sequence length="290" mass="30556">MRERRVGRPAGPRDSSAPVEGTFATSTGQAAWVPEHDGSWTLYVNGVPSSPVRVGDPAALDFEYLQWMADVIRLVLPPTAEGPLRAVHLGGGACALPRHLATVRRAEGQQLRQVVVELDAELATRVREWVDLPRSPELRIQTGDARGGLAARRDASADLVVRDVFSGDSTPRHVSTREFLAEVDRVLAHGGLYVANAVDRTSPVGLKAEVATLRAVFGHAAAAIEPGVLRGRRHGNAVLLGSRSPLPVAALTRVLGAGAAPARLLHGEALEAYAAGAPVLADPLPAVPTT</sequence>
<dbReference type="SUPFAM" id="SSF53335">
    <property type="entry name" value="S-adenosyl-L-methionine-dependent methyltransferases"/>
    <property type="match status" value="1"/>
</dbReference>
<reference evidence="3 4" key="1">
    <citation type="submission" date="2018-03" db="EMBL/GenBank/DDBJ databases">
        <title>Genomic Encyclopedia of Archaeal and Bacterial Type Strains, Phase II (KMG-II): from individual species to whole genera.</title>
        <authorList>
            <person name="Goeker M."/>
        </authorList>
    </citation>
    <scope>NUCLEOTIDE SEQUENCE [LARGE SCALE GENOMIC DNA]</scope>
    <source>
        <strain evidence="3 4">DSM 44889</strain>
    </source>
</reference>
<dbReference type="PANTHER" id="PTHR43317">
    <property type="entry name" value="THERMOSPERMINE SYNTHASE ACAULIS5"/>
    <property type="match status" value="1"/>
</dbReference>
<feature type="region of interest" description="Disordered" evidence="2">
    <location>
        <begin position="1"/>
        <end position="21"/>
    </location>
</feature>
<gene>
    <name evidence="3" type="ORF">BXY45_106123</name>
</gene>
<evidence type="ECO:0008006" key="5">
    <source>
        <dbReference type="Google" id="ProtNLM"/>
    </source>
</evidence>
<dbReference type="CDD" id="cd02440">
    <property type="entry name" value="AdoMet_MTases"/>
    <property type="match status" value="1"/>
</dbReference>
<keyword evidence="4" id="KW-1185">Reference proteome</keyword>
<dbReference type="RefSeq" id="WP_211319303.1">
    <property type="nucleotide sequence ID" value="NZ_QGDQ01000006.1"/>
</dbReference>
<organism evidence="3 4">
    <name type="scientific">Quadrisphaera granulorum</name>
    <dbReference type="NCBI Taxonomy" id="317664"/>
    <lineage>
        <taxon>Bacteria</taxon>
        <taxon>Bacillati</taxon>
        <taxon>Actinomycetota</taxon>
        <taxon>Actinomycetes</taxon>
        <taxon>Kineosporiales</taxon>
        <taxon>Kineosporiaceae</taxon>
        <taxon>Quadrisphaera</taxon>
    </lineage>
</organism>
<dbReference type="EMBL" id="QGDQ01000006">
    <property type="protein sequence ID" value="PWJ54680.1"/>
    <property type="molecule type" value="Genomic_DNA"/>
</dbReference>
<dbReference type="GO" id="GO:0006596">
    <property type="term" value="P:polyamine biosynthetic process"/>
    <property type="evidence" value="ECO:0007669"/>
    <property type="project" value="UniProtKB-KW"/>
</dbReference>
<protein>
    <recommendedName>
        <fullName evidence="5">Spermidine synthase</fullName>
    </recommendedName>
</protein>
<dbReference type="InterPro" id="IPR029063">
    <property type="entry name" value="SAM-dependent_MTases_sf"/>
</dbReference>
<comment type="caution">
    <text evidence="3">The sequence shown here is derived from an EMBL/GenBank/DDBJ whole genome shotgun (WGS) entry which is preliminary data.</text>
</comment>
<keyword evidence="1" id="KW-0620">Polyamine biosynthesis</keyword>